<feature type="compositionally biased region" description="Polar residues" evidence="1">
    <location>
        <begin position="179"/>
        <end position="190"/>
    </location>
</feature>
<dbReference type="Gene3D" id="3.30.720.50">
    <property type="match status" value="1"/>
</dbReference>
<comment type="caution">
    <text evidence="3">The sequence shown here is derived from an EMBL/GenBank/DDBJ whole genome shotgun (WGS) entry which is preliminary data.</text>
</comment>
<feature type="region of interest" description="Disordered" evidence="1">
    <location>
        <begin position="145"/>
        <end position="190"/>
    </location>
</feature>
<dbReference type="InterPro" id="IPR004170">
    <property type="entry name" value="WWE_dom"/>
</dbReference>
<accession>A0A8T2SUR4</accession>
<evidence type="ECO:0000256" key="1">
    <source>
        <dbReference type="SAM" id="MobiDB-lite"/>
    </source>
</evidence>
<reference evidence="3" key="1">
    <citation type="submission" date="2021-08" db="EMBL/GenBank/DDBJ databases">
        <title>WGS assembly of Ceratopteris richardii.</title>
        <authorList>
            <person name="Marchant D.B."/>
            <person name="Chen G."/>
            <person name="Jenkins J."/>
            <person name="Shu S."/>
            <person name="Leebens-Mack J."/>
            <person name="Grimwood J."/>
            <person name="Schmutz J."/>
            <person name="Soltis P."/>
            <person name="Soltis D."/>
            <person name="Chen Z.-H."/>
        </authorList>
    </citation>
    <scope>NUCLEOTIDE SEQUENCE</scope>
    <source>
        <strain evidence="3">Whitten #5841</strain>
        <tissue evidence="3">Leaf</tissue>
    </source>
</reference>
<dbReference type="AlphaFoldDB" id="A0A8T2SUR4"/>
<evidence type="ECO:0000313" key="4">
    <source>
        <dbReference type="Proteomes" id="UP000825935"/>
    </source>
</evidence>
<dbReference type="Proteomes" id="UP000825935">
    <property type="component" value="Chromosome 17"/>
</dbReference>
<feature type="compositionally biased region" description="Basic and acidic residues" evidence="1">
    <location>
        <begin position="147"/>
        <end position="174"/>
    </location>
</feature>
<keyword evidence="4" id="KW-1185">Reference proteome</keyword>
<evidence type="ECO:0000259" key="2">
    <source>
        <dbReference type="PROSITE" id="PS50918"/>
    </source>
</evidence>
<name>A0A8T2SUR4_CERRI</name>
<dbReference type="SUPFAM" id="SSF117839">
    <property type="entry name" value="WWE domain"/>
    <property type="match status" value="1"/>
</dbReference>
<dbReference type="PROSITE" id="PS50918">
    <property type="entry name" value="WWE"/>
    <property type="match status" value="1"/>
</dbReference>
<proteinExistence type="predicted"/>
<dbReference type="OrthoDB" id="6133115at2759"/>
<sequence>MDIGDDHTNVCRKRKPDSECRQCHCKSSEPEAANPSCSVVLCNRETLQFMYRSSEGWKSYSDELSAIIRISFAAHEKFAKFSVSGHSFVVSFQHMMQLNLLTGYIRSIAWVDSSGKLITPARCLDGRSPYWLSLLQTKLQWVPPHGARKDSAKPQDLDLHSRVKDAHATNKKDAPVSAHESTNSSDSSDA</sequence>
<dbReference type="Pfam" id="PF23467">
    <property type="entry name" value="WWE_5"/>
    <property type="match status" value="1"/>
</dbReference>
<feature type="domain" description="WWE" evidence="2">
    <location>
        <begin position="32"/>
        <end position="110"/>
    </location>
</feature>
<organism evidence="3 4">
    <name type="scientific">Ceratopteris richardii</name>
    <name type="common">Triangle waterfern</name>
    <dbReference type="NCBI Taxonomy" id="49495"/>
    <lineage>
        <taxon>Eukaryota</taxon>
        <taxon>Viridiplantae</taxon>
        <taxon>Streptophyta</taxon>
        <taxon>Embryophyta</taxon>
        <taxon>Tracheophyta</taxon>
        <taxon>Polypodiopsida</taxon>
        <taxon>Polypodiidae</taxon>
        <taxon>Polypodiales</taxon>
        <taxon>Pteridineae</taxon>
        <taxon>Pteridaceae</taxon>
        <taxon>Parkerioideae</taxon>
        <taxon>Ceratopteris</taxon>
    </lineage>
</organism>
<evidence type="ECO:0000313" key="3">
    <source>
        <dbReference type="EMBL" id="KAH7373261.1"/>
    </source>
</evidence>
<gene>
    <name evidence="3" type="ORF">KP509_17G047100</name>
</gene>
<dbReference type="InterPro" id="IPR057823">
    <property type="entry name" value="WWE_RCD1"/>
</dbReference>
<dbReference type="EMBL" id="CM035422">
    <property type="protein sequence ID" value="KAH7373261.1"/>
    <property type="molecule type" value="Genomic_DNA"/>
</dbReference>
<dbReference type="InterPro" id="IPR037197">
    <property type="entry name" value="WWE_dom_sf"/>
</dbReference>
<protein>
    <recommendedName>
        <fullName evidence="2">WWE domain-containing protein</fullName>
    </recommendedName>
</protein>